<evidence type="ECO:0000256" key="1">
    <source>
        <dbReference type="ARBA" id="ARBA00009175"/>
    </source>
</evidence>
<gene>
    <name evidence="6" type="ORF">SXIM_37580</name>
</gene>
<keyword evidence="2 4" id="KW-0479">Metal-binding</keyword>
<dbReference type="RefSeq" id="WP_046724716.1">
    <property type="nucleotide sequence ID" value="NZ_CP009922.3"/>
</dbReference>
<name>A0A0F7FXI2_9ACTN</name>
<dbReference type="InterPro" id="IPR005950">
    <property type="entry name" value="ModA"/>
</dbReference>
<dbReference type="InterPro" id="IPR050682">
    <property type="entry name" value="ModA/WtpA"/>
</dbReference>
<keyword evidence="7" id="KW-1185">Reference proteome</keyword>
<sequence>MTVKKIRPLAGAALSAVLLAGCGSGDADSANGTGDTSLTVLAAASLTDVFTEAADRFAREHEGVTVEFSFAGSQELAAQIRQGVPADAVVTADTATMESVAEETGEPAVIAHNELVIVTPPGNPAGVEDLTDLAQDGLRLVLAAPEVPAGRYGEEILDRAGVNVTPVSQEPNVRAVLGKVRLGEADAGLVYATDAASAGEDVLTFPIPAEQNVIAAYPAAVLNTSEHPDEAAAFVAWLGTEPARELLTAAGFLTP</sequence>
<dbReference type="Pfam" id="PF13531">
    <property type="entry name" value="SBP_bac_11"/>
    <property type="match status" value="1"/>
</dbReference>
<evidence type="ECO:0000256" key="3">
    <source>
        <dbReference type="ARBA" id="ARBA00022729"/>
    </source>
</evidence>
<dbReference type="GO" id="GO:0015689">
    <property type="term" value="P:molybdate ion transport"/>
    <property type="evidence" value="ECO:0007669"/>
    <property type="project" value="InterPro"/>
</dbReference>
<dbReference type="PROSITE" id="PS51257">
    <property type="entry name" value="PROKAR_LIPOPROTEIN"/>
    <property type="match status" value="1"/>
</dbReference>
<evidence type="ECO:0000313" key="6">
    <source>
        <dbReference type="EMBL" id="AKG45142.1"/>
    </source>
</evidence>
<feature type="binding site" evidence="4">
    <location>
        <position position="45"/>
    </location>
    <ligand>
        <name>molybdate</name>
        <dbReference type="ChEBI" id="CHEBI:36264"/>
    </ligand>
</feature>
<dbReference type="NCBIfam" id="TIGR01256">
    <property type="entry name" value="modA"/>
    <property type="match status" value="1"/>
</dbReference>
<dbReference type="CDD" id="cd13538">
    <property type="entry name" value="PBP2_ModA_like_1"/>
    <property type="match status" value="1"/>
</dbReference>
<feature type="binding site" evidence="4">
    <location>
        <position position="173"/>
    </location>
    <ligand>
        <name>molybdate</name>
        <dbReference type="ChEBI" id="CHEBI:36264"/>
    </ligand>
</feature>
<comment type="similarity">
    <text evidence="1">Belongs to the bacterial solute-binding protein ModA family.</text>
</comment>
<dbReference type="AlphaFoldDB" id="A0A0F7FXI2"/>
<dbReference type="PANTHER" id="PTHR30632:SF0">
    <property type="entry name" value="SULFATE-BINDING PROTEIN"/>
    <property type="match status" value="1"/>
</dbReference>
<dbReference type="Proteomes" id="UP000034034">
    <property type="component" value="Chromosome"/>
</dbReference>
<dbReference type="STRING" id="408015.SXIM_37580"/>
<dbReference type="Gene3D" id="3.40.190.10">
    <property type="entry name" value="Periplasmic binding protein-like II"/>
    <property type="match status" value="2"/>
</dbReference>
<dbReference type="GO" id="GO:0046872">
    <property type="term" value="F:metal ion binding"/>
    <property type="evidence" value="ECO:0007669"/>
    <property type="project" value="UniProtKB-KW"/>
</dbReference>
<evidence type="ECO:0000256" key="2">
    <source>
        <dbReference type="ARBA" id="ARBA00022723"/>
    </source>
</evidence>
<accession>A0A0F7FXI2</accession>
<dbReference type="PIRSF" id="PIRSF004846">
    <property type="entry name" value="ModA"/>
    <property type="match status" value="1"/>
</dbReference>
<feature type="binding site" evidence="4">
    <location>
        <position position="149"/>
    </location>
    <ligand>
        <name>molybdate</name>
        <dbReference type="ChEBI" id="CHEBI:36264"/>
    </ligand>
</feature>
<dbReference type="KEGG" id="sxi:SXIM_37580"/>
<evidence type="ECO:0000313" key="7">
    <source>
        <dbReference type="Proteomes" id="UP000034034"/>
    </source>
</evidence>
<protein>
    <submittedName>
        <fullName evidence="6">Molybdenum ABC transporter periplasmic molybdate-binding protein</fullName>
    </submittedName>
</protein>
<feature type="binding site" evidence="4">
    <location>
        <position position="73"/>
    </location>
    <ligand>
        <name>molybdate</name>
        <dbReference type="ChEBI" id="CHEBI:36264"/>
    </ligand>
</feature>
<evidence type="ECO:0000256" key="5">
    <source>
        <dbReference type="SAM" id="SignalP"/>
    </source>
</evidence>
<feature type="chain" id="PRO_5039564457" evidence="5">
    <location>
        <begin position="21"/>
        <end position="255"/>
    </location>
</feature>
<keyword evidence="3 5" id="KW-0732">Signal</keyword>
<organism evidence="6 7">
    <name type="scientific">Streptomyces xiamenensis</name>
    <dbReference type="NCBI Taxonomy" id="408015"/>
    <lineage>
        <taxon>Bacteria</taxon>
        <taxon>Bacillati</taxon>
        <taxon>Actinomycetota</taxon>
        <taxon>Actinomycetes</taxon>
        <taxon>Kitasatosporales</taxon>
        <taxon>Streptomycetaceae</taxon>
        <taxon>Streptomyces</taxon>
    </lineage>
</organism>
<feature type="binding site" evidence="4">
    <location>
        <position position="191"/>
    </location>
    <ligand>
        <name>molybdate</name>
        <dbReference type="ChEBI" id="CHEBI:36264"/>
    </ligand>
</feature>
<dbReference type="HOGENOM" id="CLU_065520_0_1_11"/>
<dbReference type="PATRIC" id="fig|408015.6.peg.3809"/>
<dbReference type="SUPFAM" id="SSF53850">
    <property type="entry name" value="Periplasmic binding protein-like II"/>
    <property type="match status" value="1"/>
</dbReference>
<dbReference type="GO" id="GO:0030973">
    <property type="term" value="F:molybdate ion binding"/>
    <property type="evidence" value="ECO:0007669"/>
    <property type="project" value="TreeGrafter"/>
</dbReference>
<evidence type="ECO:0000256" key="4">
    <source>
        <dbReference type="PIRSR" id="PIRSR004846-1"/>
    </source>
</evidence>
<dbReference type="EMBL" id="CP009922">
    <property type="protein sequence ID" value="AKG45142.1"/>
    <property type="molecule type" value="Genomic_DNA"/>
</dbReference>
<keyword evidence="4" id="KW-0500">Molybdenum</keyword>
<feature type="signal peptide" evidence="5">
    <location>
        <begin position="1"/>
        <end position="20"/>
    </location>
</feature>
<proteinExistence type="inferred from homology"/>
<reference evidence="6" key="1">
    <citation type="submission" date="2019-08" db="EMBL/GenBank/DDBJ databases">
        <title>Complete genome sequence of a mangrove-derived Streptomyces xiamenensis.</title>
        <authorList>
            <person name="Xu J."/>
        </authorList>
    </citation>
    <scope>NUCLEOTIDE SEQUENCE</scope>
    <source>
        <strain evidence="6">318</strain>
    </source>
</reference>
<dbReference type="PANTHER" id="PTHR30632">
    <property type="entry name" value="MOLYBDATE-BINDING PERIPLASMIC PROTEIN"/>
    <property type="match status" value="1"/>
</dbReference>